<dbReference type="SMART" id="SM00220">
    <property type="entry name" value="S_TKc"/>
    <property type="match status" value="1"/>
</dbReference>
<protein>
    <recommendedName>
        <fullName evidence="7">Protein kinase domain-containing protein</fullName>
    </recommendedName>
</protein>
<dbReference type="PANTHER" id="PTHR11584:SF369">
    <property type="entry name" value="MITOGEN-ACTIVATED PROTEIN KINASE KINASE KINASE 19-RELATED"/>
    <property type="match status" value="1"/>
</dbReference>
<sequence length="389" mass="41904">MQSPYGGASVAELKRRARELHVEIPADLFEKGELVRLVEAAEQHARGAAGSGAAPTPSGAAGAPRAGASRSHTVAELKARLRELNLEVPTTIVEKSELQELVLEAERQRARPAAAARVSAARASAAAEAAAAAAEQLPYPWMTKEDLPKHDYRDDAFGDAAVERVPDVAVSSGRAWSRSGSVVAERGPLQRVASLQVEATDAAPSTEGAALSPGCAERAEDVVVGSQLTWVRNEMIGRGSLGKVFRALDKATGRTIAVKEVPIDSNDADDQEYREALENEIEIMRDLKHPRGRRVLGYLGHDYLNGSVYIYLEHMPGGTLTQALQQYGPFEESLMARYSKQLLDGLEYMHTLSPSIVHRDIKGSNILISPLTGGRSWQTSVARSGRTGR</sequence>
<keyword evidence="9" id="KW-1185">Reference proteome</keyword>
<accession>A0ABN9QVC4</accession>
<name>A0ABN9QVC4_9DINO</name>
<evidence type="ECO:0000256" key="6">
    <source>
        <dbReference type="SAM" id="MobiDB-lite"/>
    </source>
</evidence>
<reference evidence="8" key="1">
    <citation type="submission" date="2023-10" db="EMBL/GenBank/DDBJ databases">
        <authorList>
            <person name="Chen Y."/>
            <person name="Shah S."/>
            <person name="Dougan E. K."/>
            <person name="Thang M."/>
            <person name="Chan C."/>
        </authorList>
    </citation>
    <scope>NUCLEOTIDE SEQUENCE [LARGE SCALE GENOMIC DNA]</scope>
</reference>
<dbReference type="PANTHER" id="PTHR11584">
    <property type="entry name" value="SERINE/THREONINE PROTEIN KINASE"/>
    <property type="match status" value="1"/>
</dbReference>
<keyword evidence="1" id="KW-0723">Serine/threonine-protein kinase</keyword>
<comment type="caution">
    <text evidence="8">The sequence shown here is derived from an EMBL/GenBank/DDBJ whole genome shotgun (WGS) entry which is preliminary data.</text>
</comment>
<dbReference type="SUPFAM" id="SSF56112">
    <property type="entry name" value="Protein kinase-like (PK-like)"/>
    <property type="match status" value="1"/>
</dbReference>
<dbReference type="Proteomes" id="UP001189429">
    <property type="component" value="Unassembled WGS sequence"/>
</dbReference>
<gene>
    <name evidence="8" type="ORF">PCOR1329_LOCUS14816</name>
</gene>
<dbReference type="Pfam" id="PF00069">
    <property type="entry name" value="Pkinase"/>
    <property type="match status" value="1"/>
</dbReference>
<dbReference type="EMBL" id="CAUYUJ010004446">
    <property type="protein sequence ID" value="CAK0809601.1"/>
    <property type="molecule type" value="Genomic_DNA"/>
</dbReference>
<evidence type="ECO:0000256" key="3">
    <source>
        <dbReference type="ARBA" id="ARBA00022741"/>
    </source>
</evidence>
<evidence type="ECO:0000256" key="5">
    <source>
        <dbReference type="ARBA" id="ARBA00022840"/>
    </source>
</evidence>
<dbReference type="InterPro" id="IPR011009">
    <property type="entry name" value="Kinase-like_dom_sf"/>
</dbReference>
<dbReference type="PROSITE" id="PS00108">
    <property type="entry name" value="PROTEIN_KINASE_ST"/>
    <property type="match status" value="1"/>
</dbReference>
<dbReference type="Gene3D" id="1.10.510.10">
    <property type="entry name" value="Transferase(Phosphotransferase) domain 1"/>
    <property type="match status" value="1"/>
</dbReference>
<evidence type="ECO:0000256" key="1">
    <source>
        <dbReference type="ARBA" id="ARBA00022527"/>
    </source>
</evidence>
<evidence type="ECO:0000313" key="8">
    <source>
        <dbReference type="EMBL" id="CAK0809601.1"/>
    </source>
</evidence>
<evidence type="ECO:0000256" key="4">
    <source>
        <dbReference type="ARBA" id="ARBA00022777"/>
    </source>
</evidence>
<dbReference type="PROSITE" id="PS50011">
    <property type="entry name" value="PROTEIN_KINASE_DOM"/>
    <property type="match status" value="1"/>
</dbReference>
<proteinExistence type="predicted"/>
<keyword evidence="3" id="KW-0547">Nucleotide-binding</keyword>
<keyword evidence="5" id="KW-0067">ATP-binding</keyword>
<organism evidence="8 9">
    <name type="scientific">Prorocentrum cordatum</name>
    <dbReference type="NCBI Taxonomy" id="2364126"/>
    <lineage>
        <taxon>Eukaryota</taxon>
        <taxon>Sar</taxon>
        <taxon>Alveolata</taxon>
        <taxon>Dinophyceae</taxon>
        <taxon>Prorocentrales</taxon>
        <taxon>Prorocentraceae</taxon>
        <taxon>Prorocentrum</taxon>
    </lineage>
</organism>
<dbReference type="InterPro" id="IPR008271">
    <property type="entry name" value="Ser/Thr_kinase_AS"/>
</dbReference>
<evidence type="ECO:0000259" key="7">
    <source>
        <dbReference type="PROSITE" id="PS50011"/>
    </source>
</evidence>
<keyword evidence="4" id="KW-0418">Kinase</keyword>
<dbReference type="InterPro" id="IPR000719">
    <property type="entry name" value="Prot_kinase_dom"/>
</dbReference>
<feature type="domain" description="Protein kinase" evidence="7">
    <location>
        <begin position="230"/>
        <end position="389"/>
    </location>
</feature>
<feature type="region of interest" description="Disordered" evidence="6">
    <location>
        <begin position="46"/>
        <end position="70"/>
    </location>
</feature>
<evidence type="ECO:0000256" key="2">
    <source>
        <dbReference type="ARBA" id="ARBA00022679"/>
    </source>
</evidence>
<evidence type="ECO:0000313" key="9">
    <source>
        <dbReference type="Proteomes" id="UP001189429"/>
    </source>
</evidence>
<keyword evidence="2" id="KW-0808">Transferase</keyword>